<dbReference type="GO" id="GO:0042262">
    <property type="term" value="P:DNA protection"/>
    <property type="evidence" value="ECO:0007669"/>
    <property type="project" value="InterPro"/>
</dbReference>
<dbReference type="GO" id="GO:0003690">
    <property type="term" value="F:double-stranded DNA binding"/>
    <property type="evidence" value="ECO:0007669"/>
    <property type="project" value="InterPro"/>
</dbReference>
<feature type="region of interest" description="Disordered" evidence="1">
    <location>
        <begin position="1"/>
        <end position="20"/>
    </location>
</feature>
<dbReference type="AlphaFoldDB" id="A0A2T8XHY0"/>
<dbReference type="InterPro" id="IPR009951">
    <property type="entry name" value="Host-nuc_inhib_Gam"/>
</dbReference>
<evidence type="ECO:0000256" key="1">
    <source>
        <dbReference type="SAM" id="MobiDB-lite"/>
    </source>
</evidence>
<proteinExistence type="predicted"/>
<evidence type="ECO:0000313" key="3">
    <source>
        <dbReference type="Proteomes" id="UP000245551"/>
    </source>
</evidence>
<evidence type="ECO:0000313" key="2">
    <source>
        <dbReference type="EMBL" id="PVJ50301.1"/>
    </source>
</evidence>
<dbReference type="EMBL" id="QDLV01000003">
    <property type="protein sequence ID" value="PVJ50301.1"/>
    <property type="molecule type" value="Genomic_DNA"/>
</dbReference>
<sequence length="175" mass="19943">MAVAKSPRIKSDAVPSPQCRDDVNDAIARIGLAQRERTRIQADMNDELAKIKLRFEEEARPFNAEIETLSRGVQAWCEAHRHELTRDGKVKFHNFAAGEIKWRMRPPRVSIRAVENVLETLKRLGLTRFIRVKEEPNKDAMLAEPDAVTGLAGIKLEQKEDFVIVPFETELEEVA</sequence>
<protein>
    <submittedName>
        <fullName evidence="2">Host-nuclease inhibitor protein Gam</fullName>
    </submittedName>
</protein>
<organism evidence="2 3">
    <name type="scientific">Salmonella enterica subsp. enterica serovar Gaminara</name>
    <dbReference type="NCBI Taxonomy" id="913070"/>
    <lineage>
        <taxon>Bacteria</taxon>
        <taxon>Pseudomonadati</taxon>
        <taxon>Pseudomonadota</taxon>
        <taxon>Gammaproteobacteria</taxon>
        <taxon>Enterobacterales</taxon>
        <taxon>Enterobacteriaceae</taxon>
        <taxon>Salmonella</taxon>
    </lineage>
</organism>
<gene>
    <name evidence="2" type="ORF">C4855_05280</name>
</gene>
<dbReference type="Proteomes" id="UP000245551">
    <property type="component" value="Unassembled WGS sequence"/>
</dbReference>
<dbReference type="Gene3D" id="1.20.5.170">
    <property type="match status" value="1"/>
</dbReference>
<accession>A0A2T8XHY0</accession>
<reference evidence="2 3" key="1">
    <citation type="submission" date="2018-04" db="EMBL/GenBank/DDBJ databases">
        <title>Serotype diversity and antimicrobial resistance among Salmonella enterica isolated from patients at an equine referral hospital.</title>
        <authorList>
            <person name="Leon I.M."/>
            <person name="Lawhon S.D."/>
            <person name="Norman K.N."/>
            <person name="Threadgill D.S."/>
            <person name="Ohta N."/>
            <person name="Vinasco J."/>
            <person name="Scott H.M."/>
        </authorList>
    </citation>
    <scope>NUCLEOTIDE SEQUENCE [LARGE SCALE GENOMIC DNA]</scope>
    <source>
        <strain evidence="2 3">230</strain>
    </source>
</reference>
<dbReference type="Pfam" id="PF07352">
    <property type="entry name" value="Phage_Mu_Gam"/>
    <property type="match status" value="1"/>
</dbReference>
<dbReference type="SUPFAM" id="SSF161266">
    <property type="entry name" value="Gam-like"/>
    <property type="match status" value="1"/>
</dbReference>
<name>A0A2T8XHY0_SALET</name>
<comment type="caution">
    <text evidence="2">The sequence shown here is derived from an EMBL/GenBank/DDBJ whole genome shotgun (WGS) entry which is preliminary data.</text>
</comment>